<dbReference type="PANTHER" id="PTHR47150">
    <property type="entry name" value="OS12G0169200 PROTEIN"/>
    <property type="match status" value="1"/>
</dbReference>
<organism evidence="1 2">
    <name type="scientific">Paspalum notatum var. saurae</name>
    <dbReference type="NCBI Taxonomy" id="547442"/>
    <lineage>
        <taxon>Eukaryota</taxon>
        <taxon>Viridiplantae</taxon>
        <taxon>Streptophyta</taxon>
        <taxon>Embryophyta</taxon>
        <taxon>Tracheophyta</taxon>
        <taxon>Spermatophyta</taxon>
        <taxon>Magnoliopsida</taxon>
        <taxon>Liliopsida</taxon>
        <taxon>Poales</taxon>
        <taxon>Poaceae</taxon>
        <taxon>PACMAD clade</taxon>
        <taxon>Panicoideae</taxon>
        <taxon>Andropogonodae</taxon>
        <taxon>Paspaleae</taxon>
        <taxon>Paspalinae</taxon>
        <taxon>Paspalum</taxon>
    </lineage>
</organism>
<keyword evidence="2" id="KW-1185">Reference proteome</keyword>
<dbReference type="Proteomes" id="UP001341281">
    <property type="component" value="Chromosome 09"/>
</dbReference>
<dbReference type="Pfam" id="PF04827">
    <property type="entry name" value="Plant_tran"/>
    <property type="match status" value="1"/>
</dbReference>
<dbReference type="PANTHER" id="PTHR47150:SF6">
    <property type="entry name" value="OS01G0872900 PROTEIN"/>
    <property type="match status" value="1"/>
</dbReference>
<protein>
    <submittedName>
        <fullName evidence="1">Uncharacterized protein</fullName>
    </submittedName>
</protein>
<gene>
    <name evidence="1" type="ORF">U9M48_038576</name>
</gene>
<proteinExistence type="predicted"/>
<reference evidence="1 2" key="1">
    <citation type="submission" date="2024-02" db="EMBL/GenBank/DDBJ databases">
        <title>High-quality chromosome-scale genome assembly of Pensacola bahiagrass (Paspalum notatum Flugge var. saurae).</title>
        <authorList>
            <person name="Vega J.M."/>
            <person name="Podio M."/>
            <person name="Orjuela J."/>
            <person name="Siena L.A."/>
            <person name="Pessino S.C."/>
            <person name="Combes M.C."/>
            <person name="Mariac C."/>
            <person name="Albertini E."/>
            <person name="Pupilli F."/>
            <person name="Ortiz J.P.A."/>
            <person name="Leblanc O."/>
        </authorList>
    </citation>
    <scope>NUCLEOTIDE SEQUENCE [LARGE SCALE GENOMIC DNA]</scope>
    <source>
        <strain evidence="1">R1</strain>
        <tissue evidence="1">Leaf</tissue>
    </source>
</reference>
<dbReference type="AlphaFoldDB" id="A0AAQ3UHS3"/>
<dbReference type="EMBL" id="CP144753">
    <property type="protein sequence ID" value="WVZ92519.1"/>
    <property type="molecule type" value="Genomic_DNA"/>
</dbReference>
<name>A0AAQ3UHS3_PASNO</name>
<dbReference type="InterPro" id="IPR006912">
    <property type="entry name" value="Harbinger_derived_prot"/>
</dbReference>
<evidence type="ECO:0000313" key="1">
    <source>
        <dbReference type="EMBL" id="WVZ92519.1"/>
    </source>
</evidence>
<sequence>MCGSAAASSRKQQELIAAAAVVQTLGKKRKWGGSVPGHETKDRDRIGGDIRLNNDYFGLRPLFNEEIFRRRFRMRKSLFLRIADDMELANDKFKQKKDATGKLGFSPKQKCTVALKMLGYGSIADAHDDGIRMGESTIFECLTEFVKTVIAVYGPEYLRPPNESELKHILATNEARGFPGMIGSIDCMHWEWERCPTALAGMYKGHKGKPTIILEAVATKDLRIWHAFFGLPGSHNDINVLQRSPVFDDVANGNGPPVDFSVNGNNYSLGYYLADGIYPEWATFVKSISAAISNKQKVFASQQEACRKDVERAFGVLQAKWKILHGPARLWNKRTLNSIMIACVILHNMVIEDERDLVLPVVHTSEWPGAANPPMSAVRSNASIEEFMDALSVIQDKEAARNLKADLVEHMWGLLMTPLQAEVFLVHDPSPG</sequence>
<evidence type="ECO:0000313" key="2">
    <source>
        <dbReference type="Proteomes" id="UP001341281"/>
    </source>
</evidence>
<accession>A0AAQ3UHS3</accession>